<reference evidence="2 3" key="1">
    <citation type="submission" date="2024-10" db="EMBL/GenBank/DDBJ databases">
        <title>Updated reference genomes for cyclostephanoid diatoms.</title>
        <authorList>
            <person name="Roberts W.R."/>
            <person name="Alverson A.J."/>
        </authorList>
    </citation>
    <scope>NUCLEOTIDE SEQUENCE [LARGE SCALE GENOMIC DNA]</scope>
    <source>
        <strain evidence="2 3">AJA010-31</strain>
    </source>
</reference>
<dbReference type="AlphaFoldDB" id="A0ABD3MWV2"/>
<protein>
    <submittedName>
        <fullName evidence="2">Uncharacterized protein</fullName>
    </submittedName>
</protein>
<evidence type="ECO:0000256" key="1">
    <source>
        <dbReference type="SAM" id="MobiDB-lite"/>
    </source>
</evidence>
<dbReference type="Proteomes" id="UP001530400">
    <property type="component" value="Unassembled WGS sequence"/>
</dbReference>
<evidence type="ECO:0000313" key="2">
    <source>
        <dbReference type="EMBL" id="KAL3768177.1"/>
    </source>
</evidence>
<evidence type="ECO:0000313" key="3">
    <source>
        <dbReference type="Proteomes" id="UP001530400"/>
    </source>
</evidence>
<proteinExistence type="predicted"/>
<sequence length="87" mass="9814">MMSSANNNSNNFEDETLHFDKENLHPNQKAAAKAKAKRWSTDEFNGFFRVVLEKAATEEQLNRFLQAALDGAIPLEKKVTDPSFTVV</sequence>
<comment type="caution">
    <text evidence="2">The sequence shown here is derived from an EMBL/GenBank/DDBJ whole genome shotgun (WGS) entry which is preliminary data.</text>
</comment>
<keyword evidence="3" id="KW-1185">Reference proteome</keyword>
<feature type="region of interest" description="Disordered" evidence="1">
    <location>
        <begin position="1"/>
        <end position="22"/>
    </location>
</feature>
<name>A0ABD3MWV2_9STRA</name>
<dbReference type="EMBL" id="JALLPJ020001352">
    <property type="protein sequence ID" value="KAL3768177.1"/>
    <property type="molecule type" value="Genomic_DNA"/>
</dbReference>
<gene>
    <name evidence="2" type="ORF">ACHAWO_006547</name>
</gene>
<accession>A0ABD3MWV2</accession>
<organism evidence="2 3">
    <name type="scientific">Cyclotella atomus</name>
    <dbReference type="NCBI Taxonomy" id="382360"/>
    <lineage>
        <taxon>Eukaryota</taxon>
        <taxon>Sar</taxon>
        <taxon>Stramenopiles</taxon>
        <taxon>Ochrophyta</taxon>
        <taxon>Bacillariophyta</taxon>
        <taxon>Coscinodiscophyceae</taxon>
        <taxon>Thalassiosirophycidae</taxon>
        <taxon>Stephanodiscales</taxon>
        <taxon>Stephanodiscaceae</taxon>
        <taxon>Cyclotella</taxon>
    </lineage>
</organism>
<feature type="compositionally biased region" description="Low complexity" evidence="1">
    <location>
        <begin position="1"/>
        <end position="11"/>
    </location>
</feature>